<proteinExistence type="predicted"/>
<evidence type="ECO:0000313" key="2">
    <source>
        <dbReference type="WBParaSite" id="nRc.2.0.1.t08859-RA"/>
    </source>
</evidence>
<sequence length="87" mass="10609">MNFLRYRLINRQLNRERIFRDHTNPLDLMNDAELYDRYIFDCVSIFFIVDLIRADLNRCNRNHTLHPTQQVVIALRFYASRCSQEIC</sequence>
<keyword evidence="1" id="KW-1185">Reference proteome</keyword>
<name>A0A915I661_ROMCU</name>
<accession>A0A915I661</accession>
<protein>
    <submittedName>
        <fullName evidence="2">Uncharacterized protein</fullName>
    </submittedName>
</protein>
<dbReference type="AlphaFoldDB" id="A0A915I661"/>
<evidence type="ECO:0000313" key="1">
    <source>
        <dbReference type="Proteomes" id="UP000887565"/>
    </source>
</evidence>
<dbReference type="WBParaSite" id="nRc.2.0.1.t08859-RA">
    <property type="protein sequence ID" value="nRc.2.0.1.t08859-RA"/>
    <property type="gene ID" value="nRc.2.0.1.g08859"/>
</dbReference>
<reference evidence="2" key="1">
    <citation type="submission" date="2022-11" db="UniProtKB">
        <authorList>
            <consortium name="WormBaseParasite"/>
        </authorList>
    </citation>
    <scope>IDENTIFICATION</scope>
</reference>
<organism evidence="1 2">
    <name type="scientific">Romanomermis culicivorax</name>
    <name type="common">Nematode worm</name>
    <dbReference type="NCBI Taxonomy" id="13658"/>
    <lineage>
        <taxon>Eukaryota</taxon>
        <taxon>Metazoa</taxon>
        <taxon>Ecdysozoa</taxon>
        <taxon>Nematoda</taxon>
        <taxon>Enoplea</taxon>
        <taxon>Dorylaimia</taxon>
        <taxon>Mermithida</taxon>
        <taxon>Mermithoidea</taxon>
        <taxon>Mermithidae</taxon>
        <taxon>Romanomermis</taxon>
    </lineage>
</organism>
<dbReference type="Proteomes" id="UP000887565">
    <property type="component" value="Unplaced"/>
</dbReference>